<dbReference type="Proteomes" id="UP001589608">
    <property type="component" value="Unassembled WGS sequence"/>
</dbReference>
<keyword evidence="4 8" id="KW-0067">ATP-binding</keyword>
<dbReference type="PROSITE" id="PS00211">
    <property type="entry name" value="ABC_TRANSPORTER_1"/>
    <property type="match status" value="1"/>
</dbReference>
<evidence type="ECO:0000259" key="7">
    <source>
        <dbReference type="PROSITE" id="PS50893"/>
    </source>
</evidence>
<evidence type="ECO:0000256" key="6">
    <source>
        <dbReference type="ARBA" id="ARBA00023136"/>
    </source>
</evidence>
<keyword evidence="5" id="KW-1278">Translocase</keyword>
<keyword evidence="3" id="KW-0547">Nucleotide-binding</keyword>
<evidence type="ECO:0000256" key="5">
    <source>
        <dbReference type="ARBA" id="ARBA00022967"/>
    </source>
</evidence>
<dbReference type="PROSITE" id="PS50893">
    <property type="entry name" value="ABC_TRANSPORTER_2"/>
    <property type="match status" value="1"/>
</dbReference>
<keyword evidence="9" id="KW-1185">Reference proteome</keyword>
<dbReference type="PANTHER" id="PTHR42788:SF17">
    <property type="entry name" value="ALIPHATIC SULFONATES IMPORT ATP-BINDING PROTEIN SSUB"/>
    <property type="match status" value="1"/>
</dbReference>
<dbReference type="InterPro" id="IPR003439">
    <property type="entry name" value="ABC_transporter-like_ATP-bd"/>
</dbReference>
<proteinExistence type="predicted"/>
<evidence type="ECO:0000256" key="2">
    <source>
        <dbReference type="ARBA" id="ARBA00022475"/>
    </source>
</evidence>
<keyword evidence="6" id="KW-0472">Membrane</keyword>
<dbReference type="InterPro" id="IPR050166">
    <property type="entry name" value="ABC_transporter_ATP-bind"/>
</dbReference>
<evidence type="ECO:0000313" key="9">
    <source>
        <dbReference type="Proteomes" id="UP001589608"/>
    </source>
</evidence>
<comment type="caution">
    <text evidence="8">The sequence shown here is derived from an EMBL/GenBank/DDBJ whole genome shotgun (WGS) entry which is preliminary data.</text>
</comment>
<name>A0ABV5M349_9ACTN</name>
<dbReference type="SMART" id="SM00382">
    <property type="entry name" value="AAA"/>
    <property type="match status" value="1"/>
</dbReference>
<dbReference type="GO" id="GO:0005524">
    <property type="term" value="F:ATP binding"/>
    <property type="evidence" value="ECO:0007669"/>
    <property type="project" value="UniProtKB-KW"/>
</dbReference>
<keyword evidence="1" id="KW-0813">Transport</keyword>
<dbReference type="PANTHER" id="PTHR42788">
    <property type="entry name" value="TAURINE IMPORT ATP-BINDING PROTEIN-RELATED"/>
    <property type="match status" value="1"/>
</dbReference>
<gene>
    <name evidence="8" type="ORF">ACFFTR_09275</name>
</gene>
<keyword evidence="2" id="KW-1003">Cell membrane</keyword>
<dbReference type="InterPro" id="IPR027417">
    <property type="entry name" value="P-loop_NTPase"/>
</dbReference>
<evidence type="ECO:0000256" key="1">
    <source>
        <dbReference type="ARBA" id="ARBA00022448"/>
    </source>
</evidence>
<dbReference type="EMBL" id="JBHMCA010000020">
    <property type="protein sequence ID" value="MFB9443273.1"/>
    <property type="molecule type" value="Genomic_DNA"/>
</dbReference>
<feature type="domain" description="ABC transporter" evidence="7">
    <location>
        <begin position="10"/>
        <end position="238"/>
    </location>
</feature>
<evidence type="ECO:0000256" key="4">
    <source>
        <dbReference type="ARBA" id="ARBA00022840"/>
    </source>
</evidence>
<evidence type="ECO:0000313" key="8">
    <source>
        <dbReference type="EMBL" id="MFB9443273.1"/>
    </source>
</evidence>
<dbReference type="CDD" id="cd03293">
    <property type="entry name" value="ABC_NrtD_SsuB_transporters"/>
    <property type="match status" value="1"/>
</dbReference>
<sequence length="254" mass="27199">MVGAQAVDIVHVTQAFRSGGRDLPVLDDVTLSVGAGEFVALIGPSGSGKSTLIRLLAGLDRPLFGAVHVGGERVSGPHPSRALVFQDPTLLPWRTVRGNVAIGPQARGLPARDARHRVDESLELVGLADFADVWPAQLSGGMAQRAALARALVNDPSVLLLDEPLGKLDALTRRSLQQELHRLWRNRGFTAVLITHDVSEALVLADRVVVLSPRPARIQEVIEVGLDHPRDQSAGAFIALREHILGLLDEFAPA</sequence>
<dbReference type="InterPro" id="IPR003593">
    <property type="entry name" value="AAA+_ATPase"/>
</dbReference>
<dbReference type="Gene3D" id="3.40.50.300">
    <property type="entry name" value="P-loop containing nucleotide triphosphate hydrolases"/>
    <property type="match status" value="1"/>
</dbReference>
<organism evidence="8 9">
    <name type="scientific">Dactylosporangium vinaceum</name>
    <dbReference type="NCBI Taxonomy" id="53362"/>
    <lineage>
        <taxon>Bacteria</taxon>
        <taxon>Bacillati</taxon>
        <taxon>Actinomycetota</taxon>
        <taxon>Actinomycetes</taxon>
        <taxon>Micromonosporales</taxon>
        <taxon>Micromonosporaceae</taxon>
        <taxon>Dactylosporangium</taxon>
    </lineage>
</organism>
<dbReference type="SUPFAM" id="SSF52540">
    <property type="entry name" value="P-loop containing nucleoside triphosphate hydrolases"/>
    <property type="match status" value="1"/>
</dbReference>
<protein>
    <submittedName>
        <fullName evidence="8">ABC transporter ATP-binding protein</fullName>
    </submittedName>
</protein>
<reference evidence="8 9" key="1">
    <citation type="submission" date="2024-09" db="EMBL/GenBank/DDBJ databases">
        <authorList>
            <person name="Sun Q."/>
            <person name="Mori K."/>
        </authorList>
    </citation>
    <scope>NUCLEOTIDE SEQUENCE [LARGE SCALE GENOMIC DNA]</scope>
    <source>
        <strain evidence="8 9">JCM 3307</strain>
    </source>
</reference>
<accession>A0ABV5M349</accession>
<dbReference type="RefSeq" id="WP_223103614.1">
    <property type="nucleotide sequence ID" value="NZ_CP061913.1"/>
</dbReference>
<dbReference type="Pfam" id="PF00005">
    <property type="entry name" value="ABC_tran"/>
    <property type="match status" value="1"/>
</dbReference>
<dbReference type="InterPro" id="IPR017871">
    <property type="entry name" value="ABC_transporter-like_CS"/>
</dbReference>
<evidence type="ECO:0000256" key="3">
    <source>
        <dbReference type="ARBA" id="ARBA00022741"/>
    </source>
</evidence>